<protein>
    <submittedName>
        <fullName evidence="1">3490_t:CDS:1</fullName>
    </submittedName>
</protein>
<proteinExistence type="predicted"/>
<feature type="non-terminal residue" evidence="1">
    <location>
        <position position="82"/>
    </location>
</feature>
<gene>
    <name evidence="1" type="ORF">RPERSI_LOCUS31284</name>
</gene>
<dbReference type="EMBL" id="CAJVQC010125610">
    <property type="protein sequence ID" value="CAG8840063.1"/>
    <property type="molecule type" value="Genomic_DNA"/>
</dbReference>
<organism evidence="1 2">
    <name type="scientific">Racocetra persica</name>
    <dbReference type="NCBI Taxonomy" id="160502"/>
    <lineage>
        <taxon>Eukaryota</taxon>
        <taxon>Fungi</taxon>
        <taxon>Fungi incertae sedis</taxon>
        <taxon>Mucoromycota</taxon>
        <taxon>Glomeromycotina</taxon>
        <taxon>Glomeromycetes</taxon>
        <taxon>Diversisporales</taxon>
        <taxon>Gigasporaceae</taxon>
        <taxon>Racocetra</taxon>
    </lineage>
</organism>
<comment type="caution">
    <text evidence="1">The sequence shown here is derived from an EMBL/GenBank/DDBJ whole genome shotgun (WGS) entry which is preliminary data.</text>
</comment>
<dbReference type="Proteomes" id="UP000789920">
    <property type="component" value="Unassembled WGS sequence"/>
</dbReference>
<accession>A0ACA9SIV7</accession>
<evidence type="ECO:0000313" key="1">
    <source>
        <dbReference type="EMBL" id="CAG8840063.1"/>
    </source>
</evidence>
<feature type="non-terminal residue" evidence="1">
    <location>
        <position position="1"/>
    </location>
</feature>
<sequence length="82" mass="9573">HLTINNAIHNHKASKDISGHPTYCRLNIDEYYKVQQIYAASTIYNARNKIRHDNLQGHTPIQALFDKLSEGNFEHDFQYDQS</sequence>
<evidence type="ECO:0000313" key="2">
    <source>
        <dbReference type="Proteomes" id="UP000789920"/>
    </source>
</evidence>
<reference evidence="1" key="1">
    <citation type="submission" date="2021-06" db="EMBL/GenBank/DDBJ databases">
        <authorList>
            <person name="Kallberg Y."/>
            <person name="Tangrot J."/>
            <person name="Rosling A."/>
        </authorList>
    </citation>
    <scope>NUCLEOTIDE SEQUENCE</scope>
    <source>
        <strain evidence="1">MA461A</strain>
    </source>
</reference>
<keyword evidence="2" id="KW-1185">Reference proteome</keyword>
<name>A0ACA9SIV7_9GLOM</name>